<sequence length="197" mass="22805">MDIEGETNEGSFDAGDPSELREQAEETLAEFTPSEEEAFSRASFEEHAYVYTLFQQQGEDYAVEEENTVSSAEWIAAELDAWRTFAEEDYGFSYTRENFEAYMNEQEEQVLQEDTELQVLLDVLESENPELSAQQLEFQYAKSFIWQQIREDAAADAEVNPSSTQEWNQLYFEVEQNVFEQLQENYPELNSSADGPE</sequence>
<proteinExistence type="predicted"/>
<protein>
    <submittedName>
        <fullName evidence="2">Uncharacterized protein</fullName>
    </submittedName>
</protein>
<dbReference type="OrthoDB" id="2870225at2"/>
<comment type="caution">
    <text evidence="2">The sequence shown here is derived from an EMBL/GenBank/DDBJ whole genome shotgun (WGS) entry which is preliminary data.</text>
</comment>
<dbReference type="Proteomes" id="UP000243650">
    <property type="component" value="Unassembled WGS sequence"/>
</dbReference>
<organism evidence="2 3">
    <name type="scientific">Alkalicoccus urumqiensis</name>
    <name type="common">Bacillus urumqiensis</name>
    <dbReference type="NCBI Taxonomy" id="1548213"/>
    <lineage>
        <taxon>Bacteria</taxon>
        <taxon>Bacillati</taxon>
        <taxon>Bacillota</taxon>
        <taxon>Bacilli</taxon>
        <taxon>Bacillales</taxon>
        <taxon>Bacillaceae</taxon>
        <taxon>Alkalicoccus</taxon>
    </lineage>
</organism>
<feature type="region of interest" description="Disordered" evidence="1">
    <location>
        <begin position="1"/>
        <end position="37"/>
    </location>
</feature>
<evidence type="ECO:0000256" key="1">
    <source>
        <dbReference type="SAM" id="MobiDB-lite"/>
    </source>
</evidence>
<feature type="compositionally biased region" description="Acidic residues" evidence="1">
    <location>
        <begin position="25"/>
        <end position="37"/>
    </location>
</feature>
<evidence type="ECO:0000313" key="3">
    <source>
        <dbReference type="Proteomes" id="UP000243650"/>
    </source>
</evidence>
<evidence type="ECO:0000313" key="2">
    <source>
        <dbReference type="EMBL" id="PRO65345.1"/>
    </source>
</evidence>
<keyword evidence="3" id="KW-1185">Reference proteome</keyword>
<gene>
    <name evidence="2" type="ORF">C6I21_09280</name>
</gene>
<accession>A0A2P6MGC1</accession>
<dbReference type="EMBL" id="PVNS01000008">
    <property type="protein sequence ID" value="PRO65345.1"/>
    <property type="molecule type" value="Genomic_DNA"/>
</dbReference>
<reference evidence="2 3" key="1">
    <citation type="submission" date="2018-03" db="EMBL/GenBank/DDBJ databases">
        <title>Bacillus urumqiensis sp. nov., a moderately haloalkaliphilic bacterium isolated from a salt lake.</title>
        <authorList>
            <person name="Zhao B."/>
            <person name="Liao Z."/>
        </authorList>
    </citation>
    <scope>NUCLEOTIDE SEQUENCE [LARGE SCALE GENOMIC DNA]</scope>
    <source>
        <strain evidence="2 3">BZ-SZ-XJ18</strain>
    </source>
</reference>
<name>A0A2P6MGC1_ALKUR</name>
<dbReference type="AlphaFoldDB" id="A0A2P6MGC1"/>